<sequence length="24" mass="2800">MSGDEQNLHSLKFHFIMKGEGQHE</sequence>
<name>A0A1C4E9L5_BACMY</name>
<protein>
    <submittedName>
        <fullName evidence="1">Uncharacterized protein</fullName>
    </submittedName>
</protein>
<evidence type="ECO:0000313" key="2">
    <source>
        <dbReference type="Proteomes" id="UP000195696"/>
    </source>
</evidence>
<accession>A0A1C4E9L5</accession>
<dbReference type="AlphaFoldDB" id="A0A1C4E9L5"/>
<organism evidence="1 2">
    <name type="scientific">Bacillus mycoides</name>
    <dbReference type="NCBI Taxonomy" id="1405"/>
    <lineage>
        <taxon>Bacteria</taxon>
        <taxon>Bacillati</taxon>
        <taxon>Bacillota</taxon>
        <taxon>Bacilli</taxon>
        <taxon>Bacillales</taxon>
        <taxon>Bacillaceae</taxon>
        <taxon>Bacillus</taxon>
        <taxon>Bacillus cereus group</taxon>
    </lineage>
</organism>
<dbReference type="Proteomes" id="UP000195696">
    <property type="component" value="Unassembled WGS sequence"/>
</dbReference>
<proteinExistence type="predicted"/>
<gene>
    <name evidence="1" type="ORF">BWGO95_03398</name>
</gene>
<evidence type="ECO:0000313" key="1">
    <source>
        <dbReference type="EMBL" id="SCB69239.1"/>
    </source>
</evidence>
<dbReference type="EMBL" id="FMAK01000040">
    <property type="protein sequence ID" value="SCB69239.1"/>
    <property type="molecule type" value="Genomic_DNA"/>
</dbReference>
<reference evidence="1 2" key="1">
    <citation type="submission" date="2016-08" db="EMBL/GenBank/DDBJ databases">
        <authorList>
            <person name="Seilhamer J.J."/>
        </authorList>
    </citation>
    <scope>NUCLEOTIDE SEQUENCE [LARGE SCALE GENOMIC DNA]</scope>
    <source>
        <strain evidence="1 2">SDA_GO95</strain>
    </source>
</reference>